<reference evidence="3 4" key="1">
    <citation type="submission" date="2019-07" db="EMBL/GenBank/DDBJ databases">
        <title>Finished genome of Venturia effusa.</title>
        <authorList>
            <person name="Young C.A."/>
            <person name="Cox M.P."/>
            <person name="Ganley A.R.D."/>
            <person name="David W.J."/>
        </authorList>
    </citation>
    <scope>NUCLEOTIDE SEQUENCE [LARGE SCALE GENOMIC DNA]</scope>
    <source>
        <strain evidence="4">albino</strain>
    </source>
</reference>
<evidence type="ECO:0000313" key="4">
    <source>
        <dbReference type="Proteomes" id="UP000316270"/>
    </source>
</evidence>
<feature type="domain" description="C2H2-type" evidence="2">
    <location>
        <begin position="248"/>
        <end position="270"/>
    </location>
</feature>
<feature type="region of interest" description="Disordered" evidence="1">
    <location>
        <begin position="67"/>
        <end position="107"/>
    </location>
</feature>
<evidence type="ECO:0000256" key="1">
    <source>
        <dbReference type="SAM" id="MobiDB-lite"/>
    </source>
</evidence>
<sequence>MSFRSGFSSTCREPGLVNVDEEDEAHIAALRAKFTDRELFALFAPSELSSIATDRLLNLRDRLSGSSFGTRSTTPSTRRTSSSLDHHSATNASLRSSMTSRSSLGVTQQTSSELAYLDSKRAYQDAPLNEWNERDEFEAMNLTGLDADTLEIPVTQNLPIKMPAKPFGPCVYPGHNAVITRKGDWVRHMNLYHEPGDFAWKCNIQNCVQTLETKELFRQHHKEAHRCRRCTHVDECRIDASPKLAFACGFEGCIKLFKSWNLWRDHVKEHIEAGTSVDLWKYSTELRNLLRRGEISAQWDAYCLQQLGGDLGYTYVFHWEPETSSRFKRELEYTDLREQVPQLVLGIFHAAVSLHSRIASPIMSSQTIDQISTIPDSIVLEQTTFEGQQEPSFLDVAADAIAHEWEPNASASAFGLASTYNENATWTGPLDSSSFPNNLSDEPWLNVAPAEGPESVVEPFPSAFEPPKMYFPNGVPQDPFTTFGSTEDAAVMRVSSTKTWDSQHSRNKSTSSSSITQKLSSIFRRPNHSRADSNNSNPHTVSMQMNF</sequence>
<keyword evidence="4" id="KW-1185">Reference proteome</keyword>
<dbReference type="PROSITE" id="PS00028">
    <property type="entry name" value="ZINC_FINGER_C2H2_1"/>
    <property type="match status" value="2"/>
</dbReference>
<name>A0A517LG24_9PEZI</name>
<dbReference type="Proteomes" id="UP000316270">
    <property type="component" value="Chromosome 11"/>
</dbReference>
<accession>A0A517LG24</accession>
<evidence type="ECO:0000313" key="3">
    <source>
        <dbReference type="EMBL" id="QDS74559.1"/>
    </source>
</evidence>
<dbReference type="OrthoDB" id="5032844at2759"/>
<feature type="compositionally biased region" description="Low complexity" evidence="1">
    <location>
        <begin position="67"/>
        <end position="83"/>
    </location>
</feature>
<evidence type="ECO:0000259" key="2">
    <source>
        <dbReference type="PROSITE" id="PS00028"/>
    </source>
</evidence>
<feature type="compositionally biased region" description="Low complexity" evidence="1">
    <location>
        <begin position="508"/>
        <end position="522"/>
    </location>
</feature>
<organism evidence="3 4">
    <name type="scientific">Venturia effusa</name>
    <dbReference type="NCBI Taxonomy" id="50376"/>
    <lineage>
        <taxon>Eukaryota</taxon>
        <taxon>Fungi</taxon>
        <taxon>Dikarya</taxon>
        <taxon>Ascomycota</taxon>
        <taxon>Pezizomycotina</taxon>
        <taxon>Dothideomycetes</taxon>
        <taxon>Pleosporomycetidae</taxon>
        <taxon>Venturiales</taxon>
        <taxon>Venturiaceae</taxon>
        <taxon>Venturia</taxon>
    </lineage>
</organism>
<dbReference type="SMART" id="SM00355">
    <property type="entry name" value="ZnF_C2H2"/>
    <property type="match status" value="2"/>
</dbReference>
<proteinExistence type="predicted"/>
<dbReference type="AlphaFoldDB" id="A0A517LG24"/>
<feature type="compositionally biased region" description="Low complexity" evidence="1">
    <location>
        <begin position="93"/>
        <end position="104"/>
    </location>
</feature>
<protein>
    <recommendedName>
        <fullName evidence="2">C2H2-type domain-containing protein</fullName>
    </recommendedName>
</protein>
<dbReference type="EMBL" id="CP042195">
    <property type="protein sequence ID" value="QDS74559.1"/>
    <property type="molecule type" value="Genomic_DNA"/>
</dbReference>
<gene>
    <name evidence="3" type="ORF">FKW77_007971</name>
</gene>
<dbReference type="InterPro" id="IPR013087">
    <property type="entry name" value="Znf_C2H2_type"/>
</dbReference>
<feature type="compositionally biased region" description="Polar residues" evidence="1">
    <location>
        <begin position="532"/>
        <end position="547"/>
    </location>
</feature>
<feature type="domain" description="C2H2-type" evidence="2">
    <location>
        <begin position="202"/>
        <end position="225"/>
    </location>
</feature>
<feature type="region of interest" description="Disordered" evidence="1">
    <location>
        <begin position="496"/>
        <end position="547"/>
    </location>
</feature>